<organism evidence="11 12">
    <name type="scientific">Candidatus Limivivens merdigallinarum</name>
    <dbReference type="NCBI Taxonomy" id="2840859"/>
    <lineage>
        <taxon>Bacteria</taxon>
        <taxon>Bacillati</taxon>
        <taxon>Bacillota</taxon>
        <taxon>Clostridia</taxon>
        <taxon>Lachnospirales</taxon>
        <taxon>Lachnospiraceae</taxon>
        <taxon>Lachnospiraceae incertae sedis</taxon>
        <taxon>Candidatus Limivivens</taxon>
    </lineage>
</organism>
<dbReference type="InterPro" id="IPR004604">
    <property type="entry name" value="DNA_recomb/repair_RecN"/>
</dbReference>
<evidence type="ECO:0000256" key="2">
    <source>
        <dbReference type="ARBA" id="ARBA00009441"/>
    </source>
</evidence>
<reference evidence="11" key="2">
    <citation type="journal article" date="2021" name="PeerJ">
        <title>Extensive microbial diversity within the chicken gut microbiome revealed by metagenomics and culture.</title>
        <authorList>
            <person name="Gilroy R."/>
            <person name="Ravi A."/>
            <person name="Getino M."/>
            <person name="Pursley I."/>
            <person name="Horton D.L."/>
            <person name="Alikhan N.F."/>
            <person name="Baker D."/>
            <person name="Gharbi K."/>
            <person name="Hall N."/>
            <person name="Watson M."/>
            <person name="Adriaenssens E.M."/>
            <person name="Foster-Nyarko E."/>
            <person name="Jarju S."/>
            <person name="Secka A."/>
            <person name="Antonio M."/>
            <person name="Oren A."/>
            <person name="Chaudhuri R.R."/>
            <person name="La Ragione R."/>
            <person name="Hildebrand F."/>
            <person name="Pallen M.J."/>
        </authorList>
    </citation>
    <scope>NUCLEOTIDE SEQUENCE</scope>
    <source>
        <strain evidence="11">ChiSjej3B21-11622</strain>
    </source>
</reference>
<dbReference type="NCBIfam" id="TIGR00634">
    <property type="entry name" value="recN"/>
    <property type="match status" value="1"/>
</dbReference>
<evidence type="ECO:0000256" key="8">
    <source>
        <dbReference type="ARBA" id="ARBA00033408"/>
    </source>
</evidence>
<sequence length="558" mass="62872">MLLNIHVKNMALIEEADIDFTEGLNILTGETGAGKSILIGSINVALGSQGFKGFARDEAGSALVELVFSVENGQVREALKELEVPLESDEIIISRRLSHGRSISKINGETVPLTMVKKAAELLIDIHGQHEHQALLHQKNHLKILDEYAKETVEKEKDEVARLYSQYEECQRKLKETDLDGQSRAKEIDFLQFEINEIEEAALKTGEDGDLEAEYRRLVNGQKITEALTEAYDQTGSQVDGASEKIGRALRGLISVSDFDETLKELTGQLGELDDLLNDFNREVKDYLESLSFDETNFSKVEERLNLINRLKGKYGKTIEEILEYRKEKEERLQRLCDYENYRSTLQRESEEIFRELTESCARVSRLRKEAAVHLKEEITAVLLDLNFLDVKFDIGFQEKQPSQDGFDEIGFLISMNPGQPLRPLQEVASGGELSRVMLAIKTVLADKDAVDAMIFDEIDVGISGRTAQKVSEKLAMISRSRQVLCITHLPQIASMADSHYVIEKKILDGTTKTSVRKLDEEESVRELARILGGAEITETVLKSAREMKELALSTKKY</sequence>
<dbReference type="PIRSF" id="PIRSF003128">
    <property type="entry name" value="RecN"/>
    <property type="match status" value="1"/>
</dbReference>
<dbReference type="Proteomes" id="UP000886886">
    <property type="component" value="Unassembled WGS sequence"/>
</dbReference>
<evidence type="ECO:0000256" key="3">
    <source>
        <dbReference type="ARBA" id="ARBA00021315"/>
    </source>
</evidence>
<protein>
    <recommendedName>
        <fullName evidence="3 9">DNA repair protein RecN</fullName>
    </recommendedName>
    <alternativeName>
        <fullName evidence="8 9">Recombination protein N</fullName>
    </alternativeName>
</protein>
<dbReference type="InterPro" id="IPR027417">
    <property type="entry name" value="P-loop_NTPase"/>
</dbReference>
<proteinExistence type="inferred from homology"/>
<keyword evidence="7 9" id="KW-0234">DNA repair</keyword>
<comment type="function">
    <text evidence="1 9">May be involved in recombinational repair of damaged DNA.</text>
</comment>
<comment type="caution">
    <text evidence="11">The sequence shown here is derived from an EMBL/GenBank/DDBJ whole genome shotgun (WGS) entry which is preliminary data.</text>
</comment>
<evidence type="ECO:0000256" key="5">
    <source>
        <dbReference type="ARBA" id="ARBA00022763"/>
    </source>
</evidence>
<dbReference type="GO" id="GO:0005524">
    <property type="term" value="F:ATP binding"/>
    <property type="evidence" value="ECO:0007669"/>
    <property type="project" value="UniProtKB-KW"/>
</dbReference>
<dbReference type="EMBL" id="DVFT01000229">
    <property type="protein sequence ID" value="HIQ98018.1"/>
    <property type="molecule type" value="Genomic_DNA"/>
</dbReference>
<dbReference type="Gene3D" id="3.40.50.300">
    <property type="entry name" value="P-loop containing nucleotide triphosphate hydrolases"/>
    <property type="match status" value="2"/>
</dbReference>
<dbReference type="PANTHER" id="PTHR11059:SF0">
    <property type="entry name" value="DNA REPAIR PROTEIN RECN"/>
    <property type="match status" value="1"/>
</dbReference>
<evidence type="ECO:0000259" key="10">
    <source>
        <dbReference type="Pfam" id="PF02463"/>
    </source>
</evidence>
<dbReference type="SUPFAM" id="SSF52540">
    <property type="entry name" value="P-loop containing nucleoside triphosphate hydrolases"/>
    <property type="match status" value="1"/>
</dbReference>
<dbReference type="CDD" id="cd03241">
    <property type="entry name" value="ABC_RecN"/>
    <property type="match status" value="2"/>
</dbReference>
<dbReference type="GO" id="GO:0006281">
    <property type="term" value="P:DNA repair"/>
    <property type="evidence" value="ECO:0007669"/>
    <property type="project" value="UniProtKB-KW"/>
</dbReference>
<dbReference type="PANTHER" id="PTHR11059">
    <property type="entry name" value="DNA REPAIR PROTEIN RECN"/>
    <property type="match status" value="1"/>
</dbReference>
<evidence type="ECO:0000256" key="6">
    <source>
        <dbReference type="ARBA" id="ARBA00022840"/>
    </source>
</evidence>
<reference evidence="11" key="1">
    <citation type="submission" date="2020-10" db="EMBL/GenBank/DDBJ databases">
        <authorList>
            <person name="Gilroy R."/>
        </authorList>
    </citation>
    <scope>NUCLEOTIDE SEQUENCE</scope>
    <source>
        <strain evidence="11">ChiSjej3B21-11622</strain>
    </source>
</reference>
<dbReference type="Pfam" id="PF02463">
    <property type="entry name" value="SMC_N"/>
    <property type="match status" value="1"/>
</dbReference>
<keyword evidence="6" id="KW-0067">ATP-binding</keyword>
<feature type="domain" description="RecF/RecN/SMC N-terminal" evidence="10">
    <location>
        <begin position="5"/>
        <end position="504"/>
    </location>
</feature>
<keyword evidence="5 9" id="KW-0227">DNA damage</keyword>
<comment type="similarity">
    <text evidence="2 9">Belongs to the RecN family.</text>
</comment>
<evidence type="ECO:0000313" key="11">
    <source>
        <dbReference type="EMBL" id="HIQ98018.1"/>
    </source>
</evidence>
<dbReference type="InterPro" id="IPR003395">
    <property type="entry name" value="RecF/RecN/SMC_N"/>
</dbReference>
<evidence type="ECO:0000256" key="1">
    <source>
        <dbReference type="ARBA" id="ARBA00003618"/>
    </source>
</evidence>
<dbReference type="GO" id="GO:0043590">
    <property type="term" value="C:bacterial nucleoid"/>
    <property type="evidence" value="ECO:0007669"/>
    <property type="project" value="TreeGrafter"/>
</dbReference>
<evidence type="ECO:0000313" key="12">
    <source>
        <dbReference type="Proteomes" id="UP000886886"/>
    </source>
</evidence>
<accession>A0A9D0ZYN1</accession>
<evidence type="ECO:0000256" key="4">
    <source>
        <dbReference type="ARBA" id="ARBA00022741"/>
    </source>
</evidence>
<dbReference type="GO" id="GO:0006310">
    <property type="term" value="P:DNA recombination"/>
    <property type="evidence" value="ECO:0007669"/>
    <property type="project" value="InterPro"/>
</dbReference>
<evidence type="ECO:0000256" key="7">
    <source>
        <dbReference type="ARBA" id="ARBA00023204"/>
    </source>
</evidence>
<evidence type="ECO:0000256" key="9">
    <source>
        <dbReference type="PIRNR" id="PIRNR003128"/>
    </source>
</evidence>
<dbReference type="GO" id="GO:0009432">
    <property type="term" value="P:SOS response"/>
    <property type="evidence" value="ECO:0007669"/>
    <property type="project" value="TreeGrafter"/>
</dbReference>
<name>A0A9D0ZYN1_9FIRM</name>
<dbReference type="AlphaFoldDB" id="A0A9D0ZYN1"/>
<gene>
    <name evidence="11" type="primary">recN</name>
    <name evidence="11" type="ORF">IAB26_15820</name>
</gene>
<dbReference type="FunFam" id="3.40.50.300:FF:000356">
    <property type="entry name" value="DNA repair protein RecN"/>
    <property type="match status" value="1"/>
</dbReference>
<keyword evidence="4" id="KW-0547">Nucleotide-binding</keyword>